<evidence type="ECO:0000313" key="3">
    <source>
        <dbReference type="Proteomes" id="UP000092631"/>
    </source>
</evidence>
<dbReference type="AlphaFoldDB" id="A0A1C7H0C2"/>
<reference evidence="1" key="2">
    <citation type="submission" date="2017-04" db="EMBL/GenBank/DDBJ databases">
        <title>Complete Genome Sequences of Twelve Strains of a Stable Defined Moderately Diverse Mouse Microbiota 2 (sDMDMm2).</title>
        <authorList>
            <person name="Uchimura Y."/>
            <person name="Wyss M."/>
            <person name="Brugiroux S."/>
            <person name="Limenitakis J.P."/>
            <person name="Stecher B."/>
            <person name="McCoy K.D."/>
            <person name="Macpherson A.J."/>
        </authorList>
    </citation>
    <scope>NUCLEOTIDE SEQUENCE</scope>
    <source>
        <strain evidence="1">I48</strain>
    </source>
</reference>
<dbReference type="KEGG" id="bcae:A4V03_11175"/>
<name>A0A1C7H0C2_9BACE</name>
<dbReference type="Proteomes" id="UP000309566">
    <property type="component" value="Unassembled WGS sequence"/>
</dbReference>
<accession>A0A1C7H0C2</accession>
<gene>
    <name evidence="1" type="ORF">A4V03_11175</name>
    <name evidence="2" type="ORF">E5353_14045</name>
</gene>
<reference evidence="2 4" key="3">
    <citation type="submission" date="2019-04" db="EMBL/GenBank/DDBJ databases">
        <title>Microbes associate with the intestines of laboratory mice.</title>
        <authorList>
            <person name="Navarre W."/>
            <person name="Wong E."/>
            <person name="Huang K."/>
            <person name="Tropini C."/>
            <person name="Ng K."/>
            <person name="Yu B."/>
        </authorList>
    </citation>
    <scope>NUCLEOTIDE SEQUENCE [LARGE SCALE GENOMIC DNA]</scope>
    <source>
        <strain evidence="2 4">NM63_1-25</strain>
    </source>
</reference>
<protein>
    <submittedName>
        <fullName evidence="1">Uncharacterized protein</fullName>
    </submittedName>
</protein>
<dbReference type="OrthoDB" id="1030067at2"/>
<dbReference type="STRING" id="1796613.A4V03_11175"/>
<reference evidence="3" key="1">
    <citation type="submission" date="2016-04" db="EMBL/GenBank/DDBJ databases">
        <title>Complete Genome Sequences of Twelve Strains of a Stable Defined Moderately Diverse Mouse Microbiota 2 (sDMDMm2).</title>
        <authorList>
            <person name="Uchimura Y."/>
            <person name="Wyss M."/>
            <person name="Brugiroux S."/>
            <person name="Limenitakis J.P."/>
            <person name="Stecher B."/>
            <person name="McCoy K.D."/>
            <person name="Macpherson A.J."/>
        </authorList>
    </citation>
    <scope>NUCLEOTIDE SEQUENCE [LARGE SCALE GENOMIC DNA]</scope>
    <source>
        <strain evidence="3">I48</strain>
    </source>
</reference>
<dbReference type="Proteomes" id="UP000092631">
    <property type="component" value="Chromosome"/>
</dbReference>
<sequence>MKNCDNLFITDQAEYENIHKMCSDAYTQGRMAERTLAIEAYRLRCHHLFGNRCMTRSSFGTLTKKICDGDCRYLKQYKSELNKLESDK</sequence>
<dbReference type="GeneID" id="82187704"/>
<evidence type="ECO:0000313" key="2">
    <source>
        <dbReference type="EMBL" id="TGY30861.1"/>
    </source>
</evidence>
<dbReference type="EMBL" id="SRYX01000061">
    <property type="protein sequence ID" value="TGY30861.1"/>
    <property type="molecule type" value="Genomic_DNA"/>
</dbReference>
<accession>A0A4S2CRC8</accession>
<proteinExistence type="predicted"/>
<evidence type="ECO:0000313" key="1">
    <source>
        <dbReference type="EMBL" id="ANU58055.1"/>
    </source>
</evidence>
<dbReference type="EMBL" id="CP015401">
    <property type="protein sequence ID" value="ANU58055.1"/>
    <property type="molecule type" value="Genomic_DNA"/>
</dbReference>
<organism evidence="1 3">
    <name type="scientific">Bacteroides caecimuris</name>
    <dbReference type="NCBI Taxonomy" id="1796613"/>
    <lineage>
        <taxon>Bacteria</taxon>
        <taxon>Pseudomonadati</taxon>
        <taxon>Bacteroidota</taxon>
        <taxon>Bacteroidia</taxon>
        <taxon>Bacteroidales</taxon>
        <taxon>Bacteroidaceae</taxon>
        <taxon>Bacteroides</taxon>
    </lineage>
</organism>
<dbReference type="RefSeq" id="WP_024987148.1">
    <property type="nucleotide sequence ID" value="NZ_CAPDLJ010000020.1"/>
</dbReference>
<evidence type="ECO:0000313" key="4">
    <source>
        <dbReference type="Proteomes" id="UP000309566"/>
    </source>
</evidence>
<keyword evidence="3" id="KW-1185">Reference proteome</keyword>